<dbReference type="RefSeq" id="WP_377320076.1">
    <property type="nucleotide sequence ID" value="NZ_JBHSNF010000002.1"/>
</dbReference>
<accession>A0ABW0QPD7</accession>
<dbReference type="Pfam" id="PF16074">
    <property type="entry name" value="PilW"/>
    <property type="match status" value="1"/>
</dbReference>
<keyword evidence="1" id="KW-1133">Transmembrane helix</keyword>
<dbReference type="Pfam" id="PF07963">
    <property type="entry name" value="N_methyl"/>
    <property type="match status" value="1"/>
</dbReference>
<dbReference type="InterPro" id="IPR045584">
    <property type="entry name" value="Pilin-like"/>
</dbReference>
<reference evidence="3" key="1">
    <citation type="journal article" date="2019" name="Int. J. Syst. Evol. Microbiol.">
        <title>The Global Catalogue of Microorganisms (GCM) 10K type strain sequencing project: providing services to taxonomists for standard genome sequencing and annotation.</title>
        <authorList>
            <consortium name="The Broad Institute Genomics Platform"/>
            <consortium name="The Broad Institute Genome Sequencing Center for Infectious Disease"/>
            <person name="Wu L."/>
            <person name="Ma J."/>
        </authorList>
    </citation>
    <scope>NUCLEOTIDE SEQUENCE [LARGE SCALE GENOMIC DNA]</scope>
    <source>
        <strain evidence="3">CGMCC 1.16619</strain>
    </source>
</reference>
<dbReference type="InterPro" id="IPR032092">
    <property type="entry name" value="PilW"/>
</dbReference>
<evidence type="ECO:0000313" key="3">
    <source>
        <dbReference type="Proteomes" id="UP001596114"/>
    </source>
</evidence>
<name>A0ABW0QPD7_9GAMM</name>
<dbReference type="Proteomes" id="UP001596114">
    <property type="component" value="Unassembled WGS sequence"/>
</dbReference>
<keyword evidence="3" id="KW-1185">Reference proteome</keyword>
<evidence type="ECO:0000256" key="1">
    <source>
        <dbReference type="SAM" id="Phobius"/>
    </source>
</evidence>
<dbReference type="InterPro" id="IPR012902">
    <property type="entry name" value="N_methyl_site"/>
</dbReference>
<keyword evidence="1" id="KW-0472">Membrane</keyword>
<keyword evidence="1" id="KW-0812">Transmembrane</keyword>
<sequence length="356" mass="36950">MSDCRAIRPGKGRRVSGPARSSLGFTLIELMIAMLLGLIVIAGVVSVFLATQQSARTNKALGDVEDGSRIAFEMMARDIRDAGLTGCGNAGRVANVLQNGPGSATPDWWANWGNAVHGYPVGSTTDPALTVGTAATDQVTGTDSLQLIGAADTGLSVAATPSSTAANFKLNDTTSDLTTGDVIIVCDPDHATIVQITNYTNSNVTVVHNTGTGTPGNCSKGMGYPTVCTANGNGYQFGPNSQIFKLAAVDWYIGTNPIGGKSLYRVSVVTSGAKPTATAQEMVRDVTAMTIKYHQSNPLGTGFVNATTIGADANWATVDAVQVTLTLESVDKRAGTDVKAISRNFTATTTVRNRVP</sequence>
<dbReference type="EMBL" id="JBHSNF010000002">
    <property type="protein sequence ID" value="MFC5526421.1"/>
    <property type="molecule type" value="Genomic_DNA"/>
</dbReference>
<dbReference type="SUPFAM" id="SSF54523">
    <property type="entry name" value="Pili subunits"/>
    <property type="match status" value="1"/>
</dbReference>
<comment type="caution">
    <text evidence="2">The sequence shown here is derived from an EMBL/GenBank/DDBJ whole genome shotgun (WGS) entry which is preliminary data.</text>
</comment>
<protein>
    <submittedName>
        <fullName evidence="2">PilW family protein</fullName>
    </submittedName>
</protein>
<gene>
    <name evidence="2" type="ORF">ACFPPA_11825</name>
</gene>
<evidence type="ECO:0000313" key="2">
    <source>
        <dbReference type="EMBL" id="MFC5526421.1"/>
    </source>
</evidence>
<feature type="transmembrane region" description="Helical" evidence="1">
    <location>
        <begin position="21"/>
        <end position="49"/>
    </location>
</feature>
<organism evidence="2 3">
    <name type="scientific">Rhodanobacter ginsengisoli</name>
    <dbReference type="NCBI Taxonomy" id="418646"/>
    <lineage>
        <taxon>Bacteria</taxon>
        <taxon>Pseudomonadati</taxon>
        <taxon>Pseudomonadota</taxon>
        <taxon>Gammaproteobacteria</taxon>
        <taxon>Lysobacterales</taxon>
        <taxon>Rhodanobacteraceae</taxon>
        <taxon>Rhodanobacter</taxon>
    </lineage>
</organism>
<proteinExistence type="predicted"/>
<dbReference type="NCBIfam" id="TIGR02532">
    <property type="entry name" value="IV_pilin_GFxxxE"/>
    <property type="match status" value="1"/>
</dbReference>